<feature type="domain" description="Ionotropic glutamate receptor C-terminal" evidence="7">
    <location>
        <begin position="53"/>
        <end position="273"/>
    </location>
</feature>
<accession>D9RY90</accession>
<evidence type="ECO:0000256" key="5">
    <source>
        <dbReference type="SAM" id="SignalP"/>
    </source>
</evidence>
<dbReference type="InterPro" id="IPR001638">
    <property type="entry name" value="Solute-binding_3/MltF_N"/>
</dbReference>
<dbReference type="SMART" id="SM00079">
    <property type="entry name" value="PBPe"/>
    <property type="match status" value="1"/>
</dbReference>
<keyword evidence="3 5" id="KW-0732">Signal</keyword>
<comment type="subcellular location">
    <subcellularLocation>
        <location evidence="1">Cell envelope</location>
    </subcellularLocation>
</comment>
<dbReference type="PANTHER" id="PTHR35936:SF17">
    <property type="entry name" value="ARGININE-BINDING EXTRACELLULAR PROTEIN ARTP"/>
    <property type="match status" value="1"/>
</dbReference>
<dbReference type="GO" id="GO:0015276">
    <property type="term" value="F:ligand-gated monoatomic ion channel activity"/>
    <property type="evidence" value="ECO:0007669"/>
    <property type="project" value="InterPro"/>
</dbReference>
<dbReference type="KEGG" id="toc:Toce_1572"/>
<sequence>MATKKFFLTLFILVFITAAVLGVTGCGQKASQDAGSSQVEQQDTVDKIKKAGKLVIGTSADYPPFEFHQVTGGKDEIVGFDIDIAKAIAKELGVDLEIKDMAFESIIPAVLSKTVDLGIAGFTITEERLKSVNFSDPYIDGGQQIITYKGSGVKSKEDLNGKTIGVQLGTTGEEIAKKIEGAKLKQFDKVGAAVLDLMNKRVEAVIVDLPVAQAFVTNNPDKLELAGEPLDDAAKAVVIRKEDQKLLDVVNKVIKDLKDSGEYDRLVKEWFVDYKPAS</sequence>
<keyword evidence="9" id="KW-1185">Reference proteome</keyword>
<evidence type="ECO:0000313" key="9">
    <source>
        <dbReference type="Proteomes" id="UP000000272"/>
    </source>
</evidence>
<comment type="similarity">
    <text evidence="2 4">Belongs to the bacterial solute-binding protein 3 family.</text>
</comment>
<feature type="domain" description="Solute-binding protein family 3/N-terminal" evidence="6">
    <location>
        <begin position="53"/>
        <end position="273"/>
    </location>
</feature>
<feature type="chain" id="PRO_5039381204" evidence="5">
    <location>
        <begin position="22"/>
        <end position="278"/>
    </location>
</feature>
<evidence type="ECO:0000256" key="3">
    <source>
        <dbReference type="ARBA" id="ARBA00022729"/>
    </source>
</evidence>
<dbReference type="InterPro" id="IPR001320">
    <property type="entry name" value="Iontro_rcpt_C"/>
</dbReference>
<dbReference type="SUPFAM" id="SSF53850">
    <property type="entry name" value="Periplasmic binding protein-like II"/>
    <property type="match status" value="1"/>
</dbReference>
<dbReference type="GO" id="GO:0030313">
    <property type="term" value="C:cell envelope"/>
    <property type="evidence" value="ECO:0007669"/>
    <property type="project" value="UniProtKB-SubCell"/>
</dbReference>
<dbReference type="AlphaFoldDB" id="D9RY90"/>
<dbReference type="RefSeq" id="WP_013276342.1">
    <property type="nucleotide sequence ID" value="NC_014377.1"/>
</dbReference>
<organism evidence="8 9">
    <name type="scientific">Thermosediminibacter oceani (strain ATCC BAA-1034 / DSM 16646 / JW/IW-1228P)</name>
    <dbReference type="NCBI Taxonomy" id="555079"/>
    <lineage>
        <taxon>Bacteria</taxon>
        <taxon>Bacillati</taxon>
        <taxon>Bacillota</taxon>
        <taxon>Clostridia</taxon>
        <taxon>Thermosediminibacterales</taxon>
        <taxon>Thermosediminibacteraceae</taxon>
        <taxon>Thermosediminibacter</taxon>
    </lineage>
</organism>
<dbReference type="InterPro" id="IPR018313">
    <property type="entry name" value="SBP_3_CS"/>
</dbReference>
<dbReference type="CDD" id="cd13624">
    <property type="entry name" value="PBP2_Arg_Lys_His"/>
    <property type="match status" value="1"/>
</dbReference>
<dbReference type="PROSITE" id="PS01039">
    <property type="entry name" value="SBP_BACTERIAL_3"/>
    <property type="match status" value="1"/>
</dbReference>
<evidence type="ECO:0000256" key="2">
    <source>
        <dbReference type="ARBA" id="ARBA00010333"/>
    </source>
</evidence>
<dbReference type="Pfam" id="PF00497">
    <property type="entry name" value="SBP_bac_3"/>
    <property type="match status" value="1"/>
</dbReference>
<dbReference type="Proteomes" id="UP000000272">
    <property type="component" value="Chromosome"/>
</dbReference>
<dbReference type="HOGENOM" id="CLU_019602_18_2_9"/>
<dbReference type="SMART" id="SM00062">
    <property type="entry name" value="PBPb"/>
    <property type="match status" value="1"/>
</dbReference>
<dbReference type="GO" id="GO:0016020">
    <property type="term" value="C:membrane"/>
    <property type="evidence" value="ECO:0007669"/>
    <property type="project" value="InterPro"/>
</dbReference>
<proteinExistence type="inferred from homology"/>
<evidence type="ECO:0000259" key="7">
    <source>
        <dbReference type="SMART" id="SM00079"/>
    </source>
</evidence>
<dbReference type="EMBL" id="CP002131">
    <property type="protein sequence ID" value="ADL08314.1"/>
    <property type="molecule type" value="Genomic_DNA"/>
</dbReference>
<evidence type="ECO:0000259" key="6">
    <source>
        <dbReference type="SMART" id="SM00062"/>
    </source>
</evidence>
<feature type="signal peptide" evidence="5">
    <location>
        <begin position="1"/>
        <end position="21"/>
    </location>
</feature>
<gene>
    <name evidence="8" type="ordered locus">Toce_1572</name>
</gene>
<evidence type="ECO:0000256" key="1">
    <source>
        <dbReference type="ARBA" id="ARBA00004196"/>
    </source>
</evidence>
<reference evidence="8 9" key="1">
    <citation type="journal article" date="2010" name="Stand. Genomic Sci.">
        <title>Complete genome sequence of Thermosediminibacter oceani type strain (JW/IW-1228P).</title>
        <authorList>
            <person name="Pitluck S."/>
            <person name="Yasawong M."/>
            <person name="Munk C."/>
            <person name="Nolan M."/>
            <person name="Lapidus A."/>
            <person name="Lucas S."/>
            <person name="Glavina Del Rio T."/>
            <person name="Tice H."/>
            <person name="Cheng J.F."/>
            <person name="Bruce D."/>
            <person name="Detter C."/>
            <person name="Tapia R."/>
            <person name="Han C."/>
            <person name="Goodwin L."/>
            <person name="Liolios K."/>
            <person name="Ivanova N."/>
            <person name="Mavromatis K."/>
            <person name="Mikhailova N."/>
            <person name="Pati A."/>
            <person name="Chen A."/>
            <person name="Palaniappan K."/>
            <person name="Land M."/>
            <person name="Hauser L."/>
            <person name="Chang Y.J."/>
            <person name="Jeffries C.D."/>
            <person name="Rohde M."/>
            <person name="Spring S."/>
            <person name="Sikorski J."/>
            <person name="Goker M."/>
            <person name="Woyke T."/>
            <person name="Bristow J."/>
            <person name="Eisen J.A."/>
            <person name="Markowitz V."/>
            <person name="Hugenholtz P."/>
            <person name="Kyrpides N.C."/>
            <person name="Klenk H.P."/>
        </authorList>
    </citation>
    <scope>NUCLEOTIDE SEQUENCE [LARGE SCALE GENOMIC DNA]</scope>
    <source>
        <strain evidence="9">ATCC BAA-1034 / DSM 16646 / JW/IW-1228P</strain>
    </source>
</reference>
<dbReference type="OrthoDB" id="9774451at2"/>
<evidence type="ECO:0000313" key="8">
    <source>
        <dbReference type="EMBL" id="ADL08314.1"/>
    </source>
</evidence>
<dbReference type="PROSITE" id="PS51257">
    <property type="entry name" value="PROKAR_LIPOPROTEIN"/>
    <property type="match status" value="1"/>
</dbReference>
<evidence type="ECO:0000256" key="4">
    <source>
        <dbReference type="RuleBase" id="RU003744"/>
    </source>
</evidence>
<name>D9RY90_THEOJ</name>
<dbReference type="STRING" id="555079.Toce_1572"/>
<dbReference type="Gene3D" id="3.40.190.10">
    <property type="entry name" value="Periplasmic binding protein-like II"/>
    <property type="match status" value="2"/>
</dbReference>
<protein>
    <submittedName>
        <fullName evidence="8">Extracellular solute-binding protein family 3</fullName>
    </submittedName>
</protein>
<dbReference type="PANTHER" id="PTHR35936">
    <property type="entry name" value="MEMBRANE-BOUND LYTIC MUREIN TRANSGLYCOSYLASE F"/>
    <property type="match status" value="1"/>
</dbReference>
<dbReference type="eggNOG" id="COG0834">
    <property type="taxonomic scope" value="Bacteria"/>
</dbReference>